<reference evidence="1 2" key="1">
    <citation type="submission" date="2024-03" db="EMBL/GenBank/DDBJ databases">
        <title>Adaptation during the transition from Ophiocordyceps entomopathogen to insect associate is accompanied by gene loss and intensified selection.</title>
        <authorList>
            <person name="Ward C.M."/>
            <person name="Onetto C.A."/>
            <person name="Borneman A.R."/>
        </authorList>
    </citation>
    <scope>NUCLEOTIDE SEQUENCE [LARGE SCALE GENOMIC DNA]</scope>
    <source>
        <strain evidence="1">AWRI1</strain>
        <tissue evidence="1">Single Adult Female</tissue>
    </source>
</reference>
<evidence type="ECO:0008006" key="3">
    <source>
        <dbReference type="Google" id="ProtNLM"/>
    </source>
</evidence>
<comment type="caution">
    <text evidence="1">The sequence shown here is derived from an EMBL/GenBank/DDBJ whole genome shotgun (WGS) entry which is preliminary data.</text>
</comment>
<dbReference type="InterPro" id="IPR052813">
    <property type="entry name" value="CMIP"/>
</dbReference>
<accession>A0AAN9T3K0</accession>
<organism evidence="1 2">
    <name type="scientific">Parthenolecanium corni</name>
    <dbReference type="NCBI Taxonomy" id="536013"/>
    <lineage>
        <taxon>Eukaryota</taxon>
        <taxon>Metazoa</taxon>
        <taxon>Ecdysozoa</taxon>
        <taxon>Arthropoda</taxon>
        <taxon>Hexapoda</taxon>
        <taxon>Insecta</taxon>
        <taxon>Pterygota</taxon>
        <taxon>Neoptera</taxon>
        <taxon>Paraneoptera</taxon>
        <taxon>Hemiptera</taxon>
        <taxon>Sternorrhyncha</taxon>
        <taxon>Coccoidea</taxon>
        <taxon>Coccidae</taxon>
        <taxon>Parthenolecanium</taxon>
    </lineage>
</organism>
<protein>
    <recommendedName>
        <fullName evidence="3">C-Maf-inducing protein</fullName>
    </recommendedName>
</protein>
<dbReference type="PANTHER" id="PTHR25480:SF0">
    <property type="entry name" value="C-MAF-INDUCING PROTEIN"/>
    <property type="match status" value="1"/>
</dbReference>
<proteinExistence type="predicted"/>
<dbReference type="Proteomes" id="UP001367676">
    <property type="component" value="Unassembled WGS sequence"/>
</dbReference>
<dbReference type="Gene3D" id="3.80.10.10">
    <property type="entry name" value="Ribonuclease Inhibitor"/>
    <property type="match status" value="1"/>
</dbReference>
<dbReference type="EMBL" id="JBBCAQ010000038">
    <property type="protein sequence ID" value="KAK7571801.1"/>
    <property type="molecule type" value="Genomic_DNA"/>
</dbReference>
<sequence>MCYKKNRLPVPVKSVPVKSSLMSQCFNKYGESISDFSQSACSNPYDVVEFLTGIDYNFVDFAKYPFMRKLLHDYIKALSYHNNADEALRSFVARSHGGNLECPHPRVMPNLASSCLGAIVSCFEDCNVKETDPKNCLQDEEFEDPIDSYSCYLKVLQSMSEYSDWLPGLANMLQPIPIHVRSLNCEYFVKNMGEILKKIATDSRCNTHSQVIGPRVEKDGWFDIYCPVNTICNDDGLLWSMMVDKLLNCCFRRKSFVVKLFEKQLEACLLLALRGNSACQMALCLMLEWNLVKESDQQIQITTTLQSTDSGKLQYNMLCKRQQHLKKIQQKGGPAKLTLPCRSTDTDLYQLFSMGSFGNLERLTLAFTHITSSCAETLIKLPSLKYLNLWATQFGDEGLIVISEHLTNLQALNLCETPVTDKGIASLISLTNLKWLNLNSTKLSLTMLEVLRKKLPHLNELDVRYTEAW</sequence>
<name>A0AAN9T3K0_9HEMI</name>
<gene>
    <name evidence="1" type="ORF">V9T40_014273</name>
</gene>
<dbReference type="AlphaFoldDB" id="A0AAN9T3K0"/>
<evidence type="ECO:0000313" key="1">
    <source>
        <dbReference type="EMBL" id="KAK7571801.1"/>
    </source>
</evidence>
<dbReference type="SUPFAM" id="SSF52047">
    <property type="entry name" value="RNI-like"/>
    <property type="match status" value="1"/>
</dbReference>
<dbReference type="PANTHER" id="PTHR25480">
    <property type="entry name" value="LEUCINE-RICH REPEAT-CONTAINING PROTEIN 73"/>
    <property type="match status" value="1"/>
</dbReference>
<evidence type="ECO:0000313" key="2">
    <source>
        <dbReference type="Proteomes" id="UP001367676"/>
    </source>
</evidence>
<dbReference type="InterPro" id="IPR032675">
    <property type="entry name" value="LRR_dom_sf"/>
</dbReference>
<keyword evidence="2" id="KW-1185">Reference proteome</keyword>